<evidence type="ECO:0000313" key="3">
    <source>
        <dbReference type="EMBL" id="MBV7256008.1"/>
    </source>
</evidence>
<keyword evidence="4" id="KW-1185">Reference proteome</keyword>
<dbReference type="GO" id="GO:0032259">
    <property type="term" value="P:methylation"/>
    <property type="evidence" value="ECO:0007669"/>
    <property type="project" value="UniProtKB-KW"/>
</dbReference>
<gene>
    <name evidence="3" type="ORF">KCG44_04325</name>
</gene>
<organism evidence="3 4">
    <name type="scientific">Pacificimonas pallii</name>
    <dbReference type="NCBI Taxonomy" id="2827236"/>
    <lineage>
        <taxon>Bacteria</taxon>
        <taxon>Pseudomonadati</taxon>
        <taxon>Pseudomonadota</taxon>
        <taxon>Alphaproteobacteria</taxon>
        <taxon>Sphingomonadales</taxon>
        <taxon>Sphingosinicellaceae</taxon>
        <taxon>Pacificimonas</taxon>
    </lineage>
</organism>
<reference evidence="3 4" key="1">
    <citation type="submission" date="2021-04" db="EMBL/GenBank/DDBJ databases">
        <authorList>
            <person name="Pira H."/>
            <person name="Risdian C."/>
            <person name="Wink J."/>
        </authorList>
    </citation>
    <scope>NUCLEOTIDE SEQUENCE [LARGE SCALE GENOMIC DNA]</scope>
    <source>
        <strain evidence="3 4">WHA3</strain>
    </source>
</reference>
<feature type="signal peptide" evidence="1">
    <location>
        <begin position="1"/>
        <end position="21"/>
    </location>
</feature>
<protein>
    <submittedName>
        <fullName evidence="3">Methyltransferase domain-containing protein</fullName>
    </submittedName>
</protein>
<sequence length="341" mass="36996">MKTLTACAAALLLLTAAPATAAPMTEAEAALIVERGDRDKRDTDLDDSRMPARALAFARLEGGDRVLDMFAGGGYYTELLARAVGPDGRVIAQNPAAFGARERIKAAVEQRNYGERVPNAAVMNVDFMQMQLAPSSIDRAFFHLVYHDLYFESAEFGLPRTEPQIVLSELHRALRPGGSITVIDHVGDGDDPRTDVQATHRIKPDIVLNDFRKAGFRLAAREAFFDNPADNHAKSVFDPALRGKTDRFAMRFVKAGDPGAEETAAADIPAYGAGECDASAVADFLGKMPSAVDPDTLKRAFSASMLRMHKSGDAVTMDFRTDRVNVETSPETGEIVRIYCG</sequence>
<feature type="chain" id="PRO_5046309767" evidence="1">
    <location>
        <begin position="22"/>
        <end position="341"/>
    </location>
</feature>
<dbReference type="Pfam" id="PF08241">
    <property type="entry name" value="Methyltransf_11"/>
    <property type="match status" value="1"/>
</dbReference>
<keyword evidence="3" id="KW-0808">Transferase</keyword>
<proteinExistence type="predicted"/>
<evidence type="ECO:0000259" key="2">
    <source>
        <dbReference type="Pfam" id="PF08241"/>
    </source>
</evidence>
<evidence type="ECO:0000313" key="4">
    <source>
        <dbReference type="Proteomes" id="UP000722336"/>
    </source>
</evidence>
<comment type="caution">
    <text evidence="3">The sequence shown here is derived from an EMBL/GenBank/DDBJ whole genome shotgun (WGS) entry which is preliminary data.</text>
</comment>
<dbReference type="InterPro" id="IPR021719">
    <property type="entry name" value="Prot_inh_I78"/>
</dbReference>
<accession>A0ABS6SD24</accession>
<dbReference type="GO" id="GO:0008168">
    <property type="term" value="F:methyltransferase activity"/>
    <property type="evidence" value="ECO:0007669"/>
    <property type="project" value="UniProtKB-KW"/>
</dbReference>
<dbReference type="InterPro" id="IPR013216">
    <property type="entry name" value="Methyltransf_11"/>
</dbReference>
<dbReference type="RefSeq" id="WP_218444437.1">
    <property type="nucleotide sequence ID" value="NZ_JAGSPA010000001.1"/>
</dbReference>
<dbReference type="CDD" id="cd02440">
    <property type="entry name" value="AdoMet_MTases"/>
    <property type="match status" value="1"/>
</dbReference>
<keyword evidence="3" id="KW-0489">Methyltransferase</keyword>
<keyword evidence="1" id="KW-0732">Signal</keyword>
<feature type="domain" description="Methyltransferase type 11" evidence="2">
    <location>
        <begin position="67"/>
        <end position="180"/>
    </location>
</feature>
<evidence type="ECO:0000256" key="1">
    <source>
        <dbReference type="SAM" id="SignalP"/>
    </source>
</evidence>
<dbReference type="Pfam" id="PF11720">
    <property type="entry name" value="Inhibitor_I78"/>
    <property type="match status" value="1"/>
</dbReference>
<dbReference type="Proteomes" id="UP000722336">
    <property type="component" value="Unassembled WGS sequence"/>
</dbReference>
<name>A0ABS6SD24_9SPHN</name>
<dbReference type="EMBL" id="JAGSPA010000001">
    <property type="protein sequence ID" value="MBV7256008.1"/>
    <property type="molecule type" value="Genomic_DNA"/>
</dbReference>